<reference evidence="4" key="2">
    <citation type="submission" date="2013-12" db="EMBL/GenBank/DDBJ databases">
        <title>Evolution of pathogenesis and genome organization in the Tremellales.</title>
        <authorList>
            <person name="Cuomo C."/>
            <person name="Litvintseva A."/>
            <person name="Heitman J."/>
            <person name="Chen Y."/>
            <person name="Sun S."/>
            <person name="Springer D."/>
            <person name="Dromer F."/>
            <person name="Young S."/>
            <person name="Zeng Q."/>
            <person name="Chapman S."/>
            <person name="Gujja S."/>
            <person name="Saif S."/>
            <person name="Birren B."/>
        </authorList>
    </citation>
    <scope>NUCLEOTIDE SEQUENCE [LARGE SCALE GENOMIC DNA]</scope>
    <source>
        <strain evidence="4">BCC8398</strain>
    </source>
</reference>
<dbReference type="InterPro" id="IPR001025">
    <property type="entry name" value="BAH_dom"/>
</dbReference>
<dbReference type="InterPro" id="IPR043151">
    <property type="entry name" value="BAH_sf"/>
</dbReference>
<evidence type="ECO:0000259" key="2">
    <source>
        <dbReference type="PROSITE" id="PS51038"/>
    </source>
</evidence>
<dbReference type="PROSITE" id="PS51038">
    <property type="entry name" value="BAH"/>
    <property type="match status" value="1"/>
</dbReference>
<feature type="compositionally biased region" description="Polar residues" evidence="1">
    <location>
        <begin position="62"/>
        <end position="71"/>
    </location>
</feature>
<feature type="domain" description="BAH" evidence="2">
    <location>
        <begin position="96"/>
        <end position="227"/>
    </location>
</feature>
<gene>
    <name evidence="3" type="ORF">I316_02480</name>
</gene>
<evidence type="ECO:0000256" key="1">
    <source>
        <dbReference type="SAM" id="MobiDB-lite"/>
    </source>
</evidence>
<feature type="region of interest" description="Disordered" evidence="1">
    <location>
        <begin position="229"/>
        <end position="248"/>
    </location>
</feature>
<feature type="region of interest" description="Disordered" evidence="1">
    <location>
        <begin position="56"/>
        <end position="86"/>
    </location>
</feature>
<dbReference type="GO" id="GO:0003682">
    <property type="term" value="F:chromatin binding"/>
    <property type="evidence" value="ECO:0007669"/>
    <property type="project" value="InterPro"/>
</dbReference>
<dbReference type="Proteomes" id="UP000092666">
    <property type="component" value="Unassembled WGS sequence"/>
</dbReference>
<reference evidence="3 4" key="1">
    <citation type="submission" date="2013-07" db="EMBL/GenBank/DDBJ databases">
        <title>The Genome Sequence of Cryptococcus heveanensis BCC8398.</title>
        <authorList>
            <consortium name="The Broad Institute Genome Sequencing Platform"/>
            <person name="Cuomo C."/>
            <person name="Litvintseva A."/>
            <person name="Chen Y."/>
            <person name="Heitman J."/>
            <person name="Sun S."/>
            <person name="Springer D."/>
            <person name="Dromer F."/>
            <person name="Young S.K."/>
            <person name="Zeng Q."/>
            <person name="Gargeya S."/>
            <person name="Fitzgerald M."/>
            <person name="Abouelleil A."/>
            <person name="Alvarado L."/>
            <person name="Berlin A.M."/>
            <person name="Chapman S.B."/>
            <person name="Dewar J."/>
            <person name="Goldberg J."/>
            <person name="Griggs A."/>
            <person name="Gujja S."/>
            <person name="Hansen M."/>
            <person name="Howarth C."/>
            <person name="Imamovic A."/>
            <person name="Larimer J."/>
            <person name="McCowan C."/>
            <person name="Murphy C."/>
            <person name="Pearson M."/>
            <person name="Priest M."/>
            <person name="Roberts A."/>
            <person name="Saif S."/>
            <person name="Shea T."/>
            <person name="Sykes S."/>
            <person name="Wortman J."/>
            <person name="Nusbaum C."/>
            <person name="Birren B."/>
        </authorList>
    </citation>
    <scope>NUCLEOTIDE SEQUENCE [LARGE SCALE GENOMIC DNA]</scope>
    <source>
        <strain evidence="3 4">BCC8398</strain>
    </source>
</reference>
<evidence type="ECO:0000313" key="3">
    <source>
        <dbReference type="EMBL" id="OCF35985.1"/>
    </source>
</evidence>
<accession>A0A1B9GYF1</accession>
<organism evidence="3 4">
    <name type="scientific">Kwoniella heveanensis BCC8398</name>
    <dbReference type="NCBI Taxonomy" id="1296120"/>
    <lineage>
        <taxon>Eukaryota</taxon>
        <taxon>Fungi</taxon>
        <taxon>Dikarya</taxon>
        <taxon>Basidiomycota</taxon>
        <taxon>Agaricomycotina</taxon>
        <taxon>Tremellomycetes</taxon>
        <taxon>Tremellales</taxon>
        <taxon>Cryptococcaceae</taxon>
        <taxon>Kwoniella</taxon>
    </lineage>
</organism>
<evidence type="ECO:0000313" key="4">
    <source>
        <dbReference type="Proteomes" id="UP000092666"/>
    </source>
</evidence>
<keyword evidence="4" id="KW-1185">Reference proteome</keyword>
<sequence>MGKRKADADPSAVSWTAPTDEEFAELKRYKSFLLPPNNSYALGQFVWLAHDLTKPRKPIKQPRQSASSSAPTIPAKKNGADPKSELDHVEDALVKGQKKPGKYVRTEQDEEDDEKWDAAFWLGQIIEIRANGTSYVWMKIRWMCRKISELREQNIKSGLPKSHPGGREVFMLGPEFDALQPVGAVEGAARVVLFDERNPFQTPMDEKTIFYRSEARTPTGAELDRLKLKKPAQEKSKKPRPSELVPTGHLFPLREPTCYCGEAYRPILRPAPMAMCVNEGCYKWFHLGCLDWGKDYRIEATPGLLELIQTSGCELAEKFLSSYDDVAPVQLPDGVKLGELVDTMIVNGQSPRPGE</sequence>
<dbReference type="CDD" id="cd15489">
    <property type="entry name" value="PHD_SF"/>
    <property type="match status" value="1"/>
</dbReference>
<protein>
    <recommendedName>
        <fullName evidence="2">BAH domain-containing protein</fullName>
    </recommendedName>
</protein>
<dbReference type="EMBL" id="KI669497">
    <property type="protein sequence ID" value="OCF35985.1"/>
    <property type="molecule type" value="Genomic_DNA"/>
</dbReference>
<dbReference type="SUPFAM" id="SSF57903">
    <property type="entry name" value="FYVE/PHD zinc finger"/>
    <property type="match status" value="1"/>
</dbReference>
<dbReference type="OrthoDB" id="2563130at2759"/>
<proteinExistence type="predicted"/>
<dbReference type="AlphaFoldDB" id="A0A1B9GYF1"/>
<dbReference type="Gene3D" id="2.30.30.490">
    <property type="match status" value="1"/>
</dbReference>
<dbReference type="InterPro" id="IPR011011">
    <property type="entry name" value="Znf_FYVE_PHD"/>
</dbReference>
<name>A0A1B9GYF1_9TREE</name>